<name>S4P1M5_9NEOP</name>
<feature type="non-terminal residue" evidence="1">
    <location>
        <position position="155"/>
    </location>
</feature>
<organism evidence="1">
    <name type="scientific">Pararge aegeria</name>
    <name type="common">speckled wood butterfly</name>
    <dbReference type="NCBI Taxonomy" id="116150"/>
    <lineage>
        <taxon>Eukaryota</taxon>
        <taxon>Metazoa</taxon>
        <taxon>Ecdysozoa</taxon>
        <taxon>Arthropoda</taxon>
        <taxon>Hexapoda</taxon>
        <taxon>Insecta</taxon>
        <taxon>Pterygota</taxon>
        <taxon>Neoptera</taxon>
        <taxon>Endopterygota</taxon>
        <taxon>Lepidoptera</taxon>
        <taxon>Glossata</taxon>
        <taxon>Ditrysia</taxon>
        <taxon>Papilionoidea</taxon>
        <taxon>Nymphalidae</taxon>
        <taxon>Satyrinae</taxon>
        <taxon>Satyrini</taxon>
        <taxon>Parargina</taxon>
        <taxon>Pararge</taxon>
    </lineage>
</organism>
<dbReference type="AlphaFoldDB" id="S4P1M5"/>
<sequence length="155" mass="17340">MQKTISRQKNMQSESHTYIVKHIGLPKIIHKLSSKDKHGATDILKPSANVEMKNDSELLVEDHQTLSTSVPLERDWAETCHNIYDSHFVAIKHEICSDSSDFDNTTAMADFSFENIVSSENTIDLENNELESSITGAILSGGYTQILNPLSLECM</sequence>
<dbReference type="EMBL" id="GAIX01012415">
    <property type="protein sequence ID" value="JAA80145.1"/>
    <property type="molecule type" value="Transcribed_RNA"/>
</dbReference>
<evidence type="ECO:0000313" key="1">
    <source>
        <dbReference type="EMBL" id="JAA80145.1"/>
    </source>
</evidence>
<accession>S4P1M5</accession>
<protein>
    <submittedName>
        <fullName evidence="1">Uncharacterized protein</fullName>
    </submittedName>
</protein>
<reference evidence="1" key="1">
    <citation type="journal article" date="2013" name="BMC Genomics">
        <title>Unscrambling butterfly oogenesis.</title>
        <authorList>
            <person name="Carter J.M."/>
            <person name="Baker S.C."/>
            <person name="Pink R."/>
            <person name="Carter D.R."/>
            <person name="Collins A."/>
            <person name="Tomlin J."/>
            <person name="Gibbs M."/>
            <person name="Breuker C.J."/>
        </authorList>
    </citation>
    <scope>NUCLEOTIDE SEQUENCE</scope>
    <source>
        <tissue evidence="1">Ovary</tissue>
    </source>
</reference>
<proteinExistence type="predicted"/>
<reference evidence="1" key="2">
    <citation type="submission" date="2013-05" db="EMBL/GenBank/DDBJ databases">
        <authorList>
            <person name="Carter J.-M."/>
            <person name="Baker S.C."/>
            <person name="Pink R."/>
            <person name="Carter D.R.F."/>
            <person name="Collins A."/>
            <person name="Tomlin J."/>
            <person name="Gibbs M."/>
            <person name="Breuker C.J."/>
        </authorList>
    </citation>
    <scope>NUCLEOTIDE SEQUENCE</scope>
    <source>
        <tissue evidence="1">Ovary</tissue>
    </source>
</reference>